<dbReference type="SUPFAM" id="SSF53697">
    <property type="entry name" value="SIS domain"/>
    <property type="match status" value="1"/>
</dbReference>
<dbReference type="Gene3D" id="1.10.10.10">
    <property type="entry name" value="Winged helix-like DNA-binding domain superfamily/Winged helix DNA-binding domain"/>
    <property type="match status" value="1"/>
</dbReference>
<dbReference type="EMBL" id="JACJKS010000006">
    <property type="protein sequence ID" value="MBM6948276.1"/>
    <property type="molecule type" value="Genomic_DNA"/>
</dbReference>
<dbReference type="Pfam" id="PF01418">
    <property type="entry name" value="HTH_6"/>
    <property type="match status" value="1"/>
</dbReference>
<dbReference type="PROSITE" id="PS51464">
    <property type="entry name" value="SIS"/>
    <property type="match status" value="1"/>
</dbReference>
<dbReference type="InterPro" id="IPR001347">
    <property type="entry name" value="SIS_dom"/>
</dbReference>
<keyword evidence="1" id="KW-0805">Transcription regulation</keyword>
<evidence type="ECO:0000256" key="1">
    <source>
        <dbReference type="ARBA" id="ARBA00023015"/>
    </source>
</evidence>
<reference evidence="6" key="1">
    <citation type="submission" date="2020-08" db="EMBL/GenBank/DDBJ databases">
        <authorList>
            <person name="Cejkova D."/>
            <person name="Kubasova T."/>
            <person name="Jahodarova E."/>
            <person name="Rychlik I."/>
        </authorList>
    </citation>
    <scope>NUCLEOTIDE SEQUENCE</scope>
    <source>
        <strain evidence="6">An582</strain>
    </source>
</reference>
<evidence type="ECO:0000256" key="3">
    <source>
        <dbReference type="ARBA" id="ARBA00023163"/>
    </source>
</evidence>
<sequence length="292" mass="32957">MVKQKIQNIYTALRPSERKVADYIFSYQGGADSLLIEELAREAGVSQPTVVRFVKAVGYQSFRDFKYAMLQDEIRNQGEDKDGGIGLYGFRLSASDRLEEIPGKIITTSVRMLEETLQCIRKKDFIQAVDAILDADSIVIYSVENSICTANDLLTKLTYLGLNCRMYTDYYLQHVSADNLKKGDLAIGISYSGYSKNTVEMMQVARKAGARTLVLTNFENALIAKYADILLCASHRQFFYGDTIFSRISQLALVDMLYAGVLNRDYRALSKKLQKTSSIVARRAYSEEEKPQ</sequence>
<reference evidence="6" key="2">
    <citation type="journal article" date="2021" name="Sci. Rep.">
        <title>The distribution of antibiotic resistance genes in chicken gut microbiota commensals.</title>
        <authorList>
            <person name="Juricova H."/>
            <person name="Matiasovicova J."/>
            <person name="Kubasova T."/>
            <person name="Cejkova D."/>
            <person name="Rychlik I."/>
        </authorList>
    </citation>
    <scope>NUCLEOTIDE SEQUENCE</scope>
    <source>
        <strain evidence="6">An582</strain>
    </source>
</reference>
<accession>A0A938XB88</accession>
<name>A0A938XB88_9CLOT</name>
<dbReference type="InterPro" id="IPR047640">
    <property type="entry name" value="RpiR-like"/>
</dbReference>
<dbReference type="Pfam" id="PF01380">
    <property type="entry name" value="SIS"/>
    <property type="match status" value="1"/>
</dbReference>
<dbReference type="PANTHER" id="PTHR30514">
    <property type="entry name" value="GLUCOKINASE"/>
    <property type="match status" value="1"/>
</dbReference>
<dbReference type="Proteomes" id="UP000705508">
    <property type="component" value="Unassembled WGS sequence"/>
</dbReference>
<evidence type="ECO:0000259" key="4">
    <source>
        <dbReference type="PROSITE" id="PS51071"/>
    </source>
</evidence>
<dbReference type="AlphaFoldDB" id="A0A938XB88"/>
<keyword evidence="2" id="KW-0238">DNA-binding</keyword>
<dbReference type="GO" id="GO:0097367">
    <property type="term" value="F:carbohydrate derivative binding"/>
    <property type="evidence" value="ECO:0007669"/>
    <property type="project" value="InterPro"/>
</dbReference>
<proteinExistence type="predicted"/>
<dbReference type="GO" id="GO:0003700">
    <property type="term" value="F:DNA-binding transcription factor activity"/>
    <property type="evidence" value="ECO:0007669"/>
    <property type="project" value="InterPro"/>
</dbReference>
<dbReference type="CDD" id="cd05013">
    <property type="entry name" value="SIS_RpiR"/>
    <property type="match status" value="1"/>
</dbReference>
<gene>
    <name evidence="6" type="ORF">H6A20_06340</name>
</gene>
<evidence type="ECO:0000256" key="2">
    <source>
        <dbReference type="ARBA" id="ARBA00023125"/>
    </source>
</evidence>
<dbReference type="SUPFAM" id="SSF46689">
    <property type="entry name" value="Homeodomain-like"/>
    <property type="match status" value="1"/>
</dbReference>
<organism evidence="6 7">
    <name type="scientific">Mordavella massiliensis</name>
    <dbReference type="NCBI Taxonomy" id="1871024"/>
    <lineage>
        <taxon>Bacteria</taxon>
        <taxon>Bacillati</taxon>
        <taxon>Bacillota</taxon>
        <taxon>Clostridia</taxon>
        <taxon>Eubacteriales</taxon>
        <taxon>Clostridiaceae</taxon>
        <taxon>Mordavella</taxon>
    </lineage>
</organism>
<evidence type="ECO:0000259" key="5">
    <source>
        <dbReference type="PROSITE" id="PS51464"/>
    </source>
</evidence>
<dbReference type="InterPro" id="IPR036388">
    <property type="entry name" value="WH-like_DNA-bd_sf"/>
</dbReference>
<dbReference type="InterPro" id="IPR035472">
    <property type="entry name" value="RpiR-like_SIS"/>
</dbReference>
<dbReference type="GO" id="GO:1901135">
    <property type="term" value="P:carbohydrate derivative metabolic process"/>
    <property type="evidence" value="ECO:0007669"/>
    <property type="project" value="InterPro"/>
</dbReference>
<dbReference type="PROSITE" id="PS51071">
    <property type="entry name" value="HTH_RPIR"/>
    <property type="match status" value="1"/>
</dbReference>
<dbReference type="InterPro" id="IPR000281">
    <property type="entry name" value="HTH_RpiR"/>
</dbReference>
<comment type="caution">
    <text evidence="6">The sequence shown here is derived from an EMBL/GenBank/DDBJ whole genome shotgun (WGS) entry which is preliminary data.</text>
</comment>
<feature type="domain" description="HTH rpiR-type" evidence="4">
    <location>
        <begin position="1"/>
        <end position="76"/>
    </location>
</feature>
<evidence type="ECO:0000313" key="7">
    <source>
        <dbReference type="Proteomes" id="UP000705508"/>
    </source>
</evidence>
<evidence type="ECO:0000313" key="6">
    <source>
        <dbReference type="EMBL" id="MBM6948276.1"/>
    </source>
</evidence>
<keyword evidence="3" id="KW-0804">Transcription</keyword>
<dbReference type="Gene3D" id="3.40.50.10490">
    <property type="entry name" value="Glucose-6-phosphate isomerase like protein, domain 1"/>
    <property type="match status" value="1"/>
</dbReference>
<dbReference type="GO" id="GO:0003677">
    <property type="term" value="F:DNA binding"/>
    <property type="evidence" value="ECO:0007669"/>
    <property type="project" value="UniProtKB-KW"/>
</dbReference>
<dbReference type="PANTHER" id="PTHR30514:SF1">
    <property type="entry name" value="HTH-TYPE TRANSCRIPTIONAL REGULATOR HEXR-RELATED"/>
    <property type="match status" value="1"/>
</dbReference>
<feature type="domain" description="SIS" evidence="5">
    <location>
        <begin position="128"/>
        <end position="267"/>
    </location>
</feature>
<dbReference type="InterPro" id="IPR009057">
    <property type="entry name" value="Homeodomain-like_sf"/>
</dbReference>
<dbReference type="InterPro" id="IPR046348">
    <property type="entry name" value="SIS_dom_sf"/>
</dbReference>
<protein>
    <submittedName>
        <fullName evidence="6">MurR/RpiR family transcriptional regulator</fullName>
    </submittedName>
</protein>
<dbReference type="RefSeq" id="WP_204906291.1">
    <property type="nucleotide sequence ID" value="NZ_JACJKS010000006.1"/>
</dbReference>